<accession>A0A2S0VXW1</accession>
<sequence length="154" mass="17591">MKTADEPELATELEKIKQQVIQLNRDLFVLEEDLLFPASTQVSVFVSVDVGRFFKLDSVEVKINGKNVAGFLYTDRQRFALEQGGIQRLYQGNLKEGEHELTAIFTGVDADNRDAKRAAVYTFEKDDEAIMIELKLQDNSQDYRAEVVVDEWVL</sequence>
<dbReference type="Proteomes" id="UP000244441">
    <property type="component" value="Chromosome"/>
</dbReference>
<dbReference type="EMBL" id="CP026604">
    <property type="protein sequence ID" value="AWB69015.1"/>
    <property type="molecule type" value="Genomic_DNA"/>
</dbReference>
<dbReference type="AlphaFoldDB" id="A0A2S0VXW1"/>
<organism evidence="1 2">
    <name type="scientific">Saccharobesus litoralis</name>
    <dbReference type="NCBI Taxonomy" id="2172099"/>
    <lineage>
        <taxon>Bacteria</taxon>
        <taxon>Pseudomonadati</taxon>
        <taxon>Pseudomonadota</taxon>
        <taxon>Gammaproteobacteria</taxon>
        <taxon>Alteromonadales</taxon>
        <taxon>Alteromonadaceae</taxon>
        <taxon>Saccharobesus</taxon>
    </lineage>
</organism>
<dbReference type="OrthoDB" id="5395931at2"/>
<evidence type="ECO:0000313" key="1">
    <source>
        <dbReference type="EMBL" id="AWB69015.1"/>
    </source>
</evidence>
<dbReference type="KEGG" id="cate:C2869_13325"/>
<gene>
    <name evidence="1" type="ORF">C2869_13325</name>
</gene>
<evidence type="ECO:0000313" key="2">
    <source>
        <dbReference type="Proteomes" id="UP000244441"/>
    </source>
</evidence>
<reference evidence="1 2" key="1">
    <citation type="submission" date="2018-01" db="EMBL/GenBank/DDBJ databases">
        <title>Genome sequence of a Cantenovulum-like bacteria.</title>
        <authorList>
            <person name="Tan W.R."/>
            <person name="Lau N.-S."/>
            <person name="Go F."/>
            <person name="Amirul A.-A.A."/>
        </authorList>
    </citation>
    <scope>NUCLEOTIDE SEQUENCE [LARGE SCALE GENOMIC DNA]</scope>
    <source>
        <strain evidence="1 2">CCB-QB4</strain>
    </source>
</reference>
<proteinExistence type="predicted"/>
<protein>
    <submittedName>
        <fullName evidence="1">AraC family transcriptional regulator</fullName>
    </submittedName>
</protein>
<keyword evidence="2" id="KW-1185">Reference proteome</keyword>
<name>A0A2S0VXW1_9ALTE</name>